<reference evidence="1 2" key="1">
    <citation type="journal article" date="2014" name="Genome Biol. Evol.">
        <title>Comparative genomics and transcriptomics analyses reveal divergent lifestyle features of nematode endoparasitic fungus Hirsutella minnesotensis.</title>
        <authorList>
            <person name="Lai Y."/>
            <person name="Liu K."/>
            <person name="Zhang X."/>
            <person name="Zhang X."/>
            <person name="Li K."/>
            <person name="Wang N."/>
            <person name="Shu C."/>
            <person name="Wu Y."/>
            <person name="Wang C."/>
            <person name="Bushley K.E."/>
            <person name="Xiang M."/>
            <person name="Liu X."/>
        </authorList>
    </citation>
    <scope>NUCLEOTIDE SEQUENCE [LARGE SCALE GENOMIC DNA]</scope>
    <source>
        <strain evidence="1 2">3608</strain>
    </source>
</reference>
<gene>
    <name evidence="1" type="ORF">HIM_11678</name>
</gene>
<dbReference type="EMBL" id="KQ030788">
    <property type="protein sequence ID" value="KJZ68935.1"/>
    <property type="molecule type" value="Genomic_DNA"/>
</dbReference>
<organism evidence="1 2">
    <name type="scientific">Hirsutella minnesotensis 3608</name>
    <dbReference type="NCBI Taxonomy" id="1043627"/>
    <lineage>
        <taxon>Eukaryota</taxon>
        <taxon>Fungi</taxon>
        <taxon>Dikarya</taxon>
        <taxon>Ascomycota</taxon>
        <taxon>Pezizomycotina</taxon>
        <taxon>Sordariomycetes</taxon>
        <taxon>Hypocreomycetidae</taxon>
        <taxon>Hypocreales</taxon>
        <taxon>Ophiocordycipitaceae</taxon>
        <taxon>Hirsutella</taxon>
    </lineage>
</organism>
<keyword evidence="2" id="KW-1185">Reference proteome</keyword>
<evidence type="ECO:0000313" key="1">
    <source>
        <dbReference type="EMBL" id="KJZ68935.1"/>
    </source>
</evidence>
<name>A0A0F7ZIV3_9HYPO</name>
<evidence type="ECO:0000313" key="2">
    <source>
        <dbReference type="Proteomes" id="UP000054481"/>
    </source>
</evidence>
<sequence>MSALCVTSTGRRSWTKEEQMACLDWSQAEDERVQAQVAKEMGDDPLGNVRKGVKEIWRRVEENSREQDALHSGADGGDSCIFVQT</sequence>
<dbReference type="AlphaFoldDB" id="A0A0F7ZIV3"/>
<proteinExistence type="predicted"/>
<accession>A0A0F7ZIV3</accession>
<protein>
    <submittedName>
        <fullName evidence="1">Uncharacterized protein</fullName>
    </submittedName>
</protein>
<dbReference type="Proteomes" id="UP000054481">
    <property type="component" value="Unassembled WGS sequence"/>
</dbReference>
<dbReference type="OrthoDB" id="5105377at2759"/>